<dbReference type="STRING" id="1529.SAMN04487885_12520"/>
<keyword evidence="3" id="KW-0227">DNA damage</keyword>
<keyword evidence="8" id="KW-1185">Reference proteome</keyword>
<keyword evidence="2 7" id="KW-0255">Endonuclease</keyword>
<dbReference type="EMBL" id="FOOE01000025">
    <property type="protein sequence ID" value="SFG09063.1"/>
    <property type="molecule type" value="Genomic_DNA"/>
</dbReference>
<dbReference type="NCBIfam" id="TIGR00629">
    <property type="entry name" value="uvde"/>
    <property type="match status" value="1"/>
</dbReference>
<dbReference type="Gene3D" id="3.20.20.150">
    <property type="entry name" value="Divalent-metal-dependent TIM barrel enzymes"/>
    <property type="match status" value="1"/>
</dbReference>
<keyword evidence="1" id="KW-0540">Nuclease</keyword>
<dbReference type="AlphaFoldDB" id="A0A1I2P089"/>
<name>A0A1I2P089_9CLOT</name>
<evidence type="ECO:0000256" key="5">
    <source>
        <dbReference type="ARBA" id="ARBA00022801"/>
    </source>
</evidence>
<organism evidence="7 8">
    <name type="scientific">Clostridium cadaveris</name>
    <dbReference type="NCBI Taxonomy" id="1529"/>
    <lineage>
        <taxon>Bacteria</taxon>
        <taxon>Bacillati</taxon>
        <taxon>Bacillota</taxon>
        <taxon>Clostridia</taxon>
        <taxon>Eubacteriales</taxon>
        <taxon>Clostridiaceae</taxon>
        <taxon>Clostridium</taxon>
    </lineage>
</organism>
<evidence type="ECO:0000256" key="3">
    <source>
        <dbReference type="ARBA" id="ARBA00022763"/>
    </source>
</evidence>
<dbReference type="GO" id="GO:0004519">
    <property type="term" value="F:endonuclease activity"/>
    <property type="evidence" value="ECO:0007669"/>
    <property type="project" value="UniProtKB-KW"/>
</dbReference>
<evidence type="ECO:0000256" key="4">
    <source>
        <dbReference type="ARBA" id="ARBA00022769"/>
    </source>
</evidence>
<protein>
    <submittedName>
        <fullName evidence="7">UV-damage endonuclease</fullName>
    </submittedName>
</protein>
<evidence type="ECO:0000313" key="8">
    <source>
        <dbReference type="Proteomes" id="UP000182135"/>
    </source>
</evidence>
<dbReference type="PANTHER" id="PTHR31290:SF5">
    <property type="entry name" value="UV-DAMAGE ENDONUCLEASE"/>
    <property type="match status" value="1"/>
</dbReference>
<gene>
    <name evidence="7" type="ORF">SAMN04487885_12520</name>
</gene>
<dbReference type="PANTHER" id="PTHR31290">
    <property type="entry name" value="UV-DAMAGE ENDONUCLEASE"/>
    <property type="match status" value="1"/>
</dbReference>
<dbReference type="Pfam" id="PF03851">
    <property type="entry name" value="UvdE"/>
    <property type="match status" value="1"/>
</dbReference>
<keyword evidence="5" id="KW-0378">Hydrolase</keyword>
<dbReference type="InterPro" id="IPR004601">
    <property type="entry name" value="UvdE"/>
</dbReference>
<evidence type="ECO:0000256" key="2">
    <source>
        <dbReference type="ARBA" id="ARBA00022759"/>
    </source>
</evidence>
<reference evidence="7 8" key="1">
    <citation type="submission" date="2016-10" db="EMBL/GenBank/DDBJ databases">
        <authorList>
            <person name="de Groot N.N."/>
        </authorList>
    </citation>
    <scope>NUCLEOTIDE SEQUENCE [LARGE SCALE GENOMIC DNA]</scope>
    <source>
        <strain evidence="7 8">NLAE-zl-G419</strain>
    </source>
</reference>
<evidence type="ECO:0000313" key="7">
    <source>
        <dbReference type="EMBL" id="SFG09063.1"/>
    </source>
</evidence>
<keyword evidence="6" id="KW-0234">DNA repair</keyword>
<sequence>MRVRLGYVAIALNLPKVTSSSSVTFTNYNKISNEEEKLDKLKKVTLSNLDDLMKILQYNVEHDIHFYRITSTLVPLGTHPEVMWNYRSIFKKDFKYLGDFIKLNNLRVDTHPNEFNVINSIREDVVENTIRNLWAHIHLFEDMSYENGKMVLHVGSSQGGRKNAMERFIRNFKSLPKDISERVILENDDKTFTAQEVLRICKEVNAPMVFDVHHHLCNNQGEAVETFLEDIFHTWDKEVYPPKVHFSSPKEGDRDRKHHDYINSYDFMKFIEDCKRINRDIDVMIEAKGKDQAMFKLIDELREKAEYTWIDGTSFEV</sequence>
<dbReference type="GO" id="GO:0009411">
    <property type="term" value="P:response to UV"/>
    <property type="evidence" value="ECO:0007669"/>
    <property type="project" value="InterPro"/>
</dbReference>
<dbReference type="GO" id="GO:0006289">
    <property type="term" value="P:nucleotide-excision repair"/>
    <property type="evidence" value="ECO:0007669"/>
    <property type="project" value="InterPro"/>
</dbReference>
<dbReference type="OrthoDB" id="9782576at2"/>
<dbReference type="SUPFAM" id="SSF51658">
    <property type="entry name" value="Xylose isomerase-like"/>
    <property type="match status" value="1"/>
</dbReference>
<dbReference type="eggNOG" id="COG4294">
    <property type="taxonomic scope" value="Bacteria"/>
</dbReference>
<proteinExistence type="predicted"/>
<accession>A0A1I2P089</accession>
<dbReference type="RefSeq" id="WP_074846237.1">
    <property type="nucleotide sequence ID" value="NZ_FOOE01000025.1"/>
</dbReference>
<evidence type="ECO:0000256" key="1">
    <source>
        <dbReference type="ARBA" id="ARBA00022722"/>
    </source>
</evidence>
<dbReference type="Proteomes" id="UP000182135">
    <property type="component" value="Unassembled WGS sequence"/>
</dbReference>
<dbReference type="GO" id="GO:0016787">
    <property type="term" value="F:hydrolase activity"/>
    <property type="evidence" value="ECO:0007669"/>
    <property type="project" value="UniProtKB-KW"/>
</dbReference>
<keyword evidence="4" id="KW-0228">DNA excision</keyword>
<evidence type="ECO:0000256" key="6">
    <source>
        <dbReference type="ARBA" id="ARBA00023204"/>
    </source>
</evidence>
<dbReference type="InterPro" id="IPR036237">
    <property type="entry name" value="Xyl_isomerase-like_sf"/>
</dbReference>